<organism evidence="1 2">
    <name type="scientific">Citrus x changshan-huyou</name>
    <dbReference type="NCBI Taxonomy" id="2935761"/>
    <lineage>
        <taxon>Eukaryota</taxon>
        <taxon>Viridiplantae</taxon>
        <taxon>Streptophyta</taxon>
        <taxon>Embryophyta</taxon>
        <taxon>Tracheophyta</taxon>
        <taxon>Spermatophyta</taxon>
        <taxon>Magnoliopsida</taxon>
        <taxon>eudicotyledons</taxon>
        <taxon>Gunneridae</taxon>
        <taxon>Pentapetalae</taxon>
        <taxon>rosids</taxon>
        <taxon>malvids</taxon>
        <taxon>Sapindales</taxon>
        <taxon>Rutaceae</taxon>
        <taxon>Aurantioideae</taxon>
        <taxon>Citrus</taxon>
    </lineage>
</organism>
<sequence>MPFPPAHGAMSFRSLRIYPFHDALKMERMVASTSNCKFGYGRNEENILWLKPDGHSERKQVKEKLWFFIYIFDTQQTSYPK</sequence>
<dbReference type="AlphaFoldDB" id="A0AAP0M8L1"/>
<reference evidence="1 2" key="1">
    <citation type="submission" date="2024-05" db="EMBL/GenBank/DDBJ databases">
        <title>Haplotype-resolved chromosome-level genome assembly of Huyou (Citrus changshanensis).</title>
        <authorList>
            <person name="Miao C."/>
            <person name="Chen W."/>
            <person name="Wu Y."/>
            <person name="Wang L."/>
            <person name="Zhao S."/>
            <person name="Grierson D."/>
            <person name="Xu C."/>
            <person name="Chen K."/>
        </authorList>
    </citation>
    <scope>NUCLEOTIDE SEQUENCE [LARGE SCALE GENOMIC DNA]</scope>
    <source>
        <strain evidence="1">01-14</strain>
        <tissue evidence="1">Leaf</tissue>
    </source>
</reference>
<dbReference type="Proteomes" id="UP001428341">
    <property type="component" value="Unassembled WGS sequence"/>
</dbReference>
<keyword evidence="2" id="KW-1185">Reference proteome</keyword>
<name>A0AAP0M8L1_9ROSI</name>
<proteinExistence type="predicted"/>
<evidence type="ECO:0000313" key="2">
    <source>
        <dbReference type="Proteomes" id="UP001428341"/>
    </source>
</evidence>
<dbReference type="EMBL" id="JBCGBO010000006">
    <property type="protein sequence ID" value="KAK9194784.1"/>
    <property type="molecule type" value="Genomic_DNA"/>
</dbReference>
<accession>A0AAP0M8L1</accession>
<gene>
    <name evidence="1" type="ORF">WN944_005491</name>
</gene>
<evidence type="ECO:0000313" key="1">
    <source>
        <dbReference type="EMBL" id="KAK9194784.1"/>
    </source>
</evidence>
<comment type="caution">
    <text evidence="1">The sequence shown here is derived from an EMBL/GenBank/DDBJ whole genome shotgun (WGS) entry which is preliminary data.</text>
</comment>
<protein>
    <submittedName>
        <fullName evidence="1">Uncharacterized protein</fullName>
    </submittedName>
</protein>